<dbReference type="Proteomes" id="UP000254291">
    <property type="component" value="Unassembled WGS sequence"/>
</dbReference>
<organism evidence="2 3">
    <name type="scientific">Mycolicibacterium gilvum</name>
    <dbReference type="NCBI Taxonomy" id="1804"/>
    <lineage>
        <taxon>Bacteria</taxon>
        <taxon>Bacillati</taxon>
        <taxon>Actinomycetota</taxon>
        <taxon>Actinomycetes</taxon>
        <taxon>Mycobacteriales</taxon>
        <taxon>Mycobacteriaceae</taxon>
        <taxon>Mycolicibacterium</taxon>
    </lineage>
</organism>
<feature type="region of interest" description="Disordered" evidence="1">
    <location>
        <begin position="1"/>
        <end position="20"/>
    </location>
</feature>
<name>A0A378SR01_9MYCO</name>
<dbReference type="RefSeq" id="WP_115327527.1">
    <property type="nucleotide sequence ID" value="NZ_JACKST010000082.1"/>
</dbReference>
<evidence type="ECO:0000256" key="1">
    <source>
        <dbReference type="SAM" id="MobiDB-lite"/>
    </source>
</evidence>
<dbReference type="EMBL" id="UGQM01000001">
    <property type="protein sequence ID" value="STZ43827.1"/>
    <property type="molecule type" value="Genomic_DNA"/>
</dbReference>
<sequence length="72" mass="7866">MTTPDRSLFTDTPIPEASEADVAEQQIPVGDADDESWSEAATVNADRGWQADEADLIEQAIAVPEDDSEFER</sequence>
<proteinExistence type="predicted"/>
<protein>
    <submittedName>
        <fullName evidence="2">Uncharacterized protein</fullName>
    </submittedName>
</protein>
<dbReference type="AlphaFoldDB" id="A0A378SR01"/>
<gene>
    <name evidence="2" type="ORF">NCTC10742_03057</name>
</gene>
<accession>A0A378SR01</accession>
<evidence type="ECO:0000313" key="2">
    <source>
        <dbReference type="EMBL" id="STZ43827.1"/>
    </source>
</evidence>
<evidence type="ECO:0000313" key="3">
    <source>
        <dbReference type="Proteomes" id="UP000254291"/>
    </source>
</evidence>
<reference evidence="2 3" key="1">
    <citation type="submission" date="2018-06" db="EMBL/GenBank/DDBJ databases">
        <authorList>
            <consortium name="Pathogen Informatics"/>
            <person name="Doyle S."/>
        </authorList>
    </citation>
    <scope>NUCLEOTIDE SEQUENCE [LARGE SCALE GENOMIC DNA]</scope>
    <source>
        <strain evidence="2 3">NCTC10742</strain>
    </source>
</reference>